<dbReference type="Proteomes" id="UP000649617">
    <property type="component" value="Unassembled WGS sequence"/>
</dbReference>
<evidence type="ECO:0000313" key="3">
    <source>
        <dbReference type="Proteomes" id="UP000649617"/>
    </source>
</evidence>
<feature type="compositionally biased region" description="Basic and acidic residues" evidence="1">
    <location>
        <begin position="159"/>
        <end position="171"/>
    </location>
</feature>
<evidence type="ECO:0000313" key="2">
    <source>
        <dbReference type="EMBL" id="CAE7571421.1"/>
    </source>
</evidence>
<sequence length="171" mass="17994">QRQRRRRGAASRMARAVEHGASRLASWLQDQSPPATGCSNCDQPATHVCFPCSHLCLCLVCAEDLVRHTGRGFQEVACNDVDASTGRPSCPLCGQFIFCVIDAKPSKVFEVPGPLDMAVTAAAAAASSLRKTAATAARGAADAASRHAAAVSPTMMGRSRSDDARQPHSMT</sequence>
<comment type="caution">
    <text evidence="2">The sequence shown here is derived from an EMBL/GenBank/DDBJ whole genome shotgun (WGS) entry which is preliminary data.</text>
</comment>
<evidence type="ECO:0000256" key="1">
    <source>
        <dbReference type="SAM" id="MobiDB-lite"/>
    </source>
</evidence>
<reference evidence="2" key="1">
    <citation type="submission" date="2021-02" db="EMBL/GenBank/DDBJ databases">
        <authorList>
            <person name="Dougan E. K."/>
            <person name="Rhodes N."/>
            <person name="Thang M."/>
            <person name="Chan C."/>
        </authorList>
    </citation>
    <scope>NUCLEOTIDE SEQUENCE</scope>
</reference>
<keyword evidence="3" id="KW-1185">Reference proteome</keyword>
<dbReference type="OrthoDB" id="416755at2759"/>
<organism evidence="2 3">
    <name type="scientific">Symbiodinium pilosum</name>
    <name type="common">Dinoflagellate</name>
    <dbReference type="NCBI Taxonomy" id="2952"/>
    <lineage>
        <taxon>Eukaryota</taxon>
        <taxon>Sar</taxon>
        <taxon>Alveolata</taxon>
        <taxon>Dinophyceae</taxon>
        <taxon>Suessiales</taxon>
        <taxon>Symbiodiniaceae</taxon>
        <taxon>Symbiodinium</taxon>
    </lineage>
</organism>
<name>A0A812UEB6_SYMPI</name>
<accession>A0A812UEB6</accession>
<protein>
    <submittedName>
        <fullName evidence="2">Uncharacterized protein</fullName>
    </submittedName>
</protein>
<proteinExistence type="predicted"/>
<gene>
    <name evidence="2" type="ORF">SPIL2461_LOCUS15386</name>
</gene>
<dbReference type="AlphaFoldDB" id="A0A812UEB6"/>
<dbReference type="EMBL" id="CAJNIZ010037469">
    <property type="protein sequence ID" value="CAE7571421.1"/>
    <property type="molecule type" value="Genomic_DNA"/>
</dbReference>
<feature type="non-terminal residue" evidence="2">
    <location>
        <position position="1"/>
    </location>
</feature>
<feature type="region of interest" description="Disordered" evidence="1">
    <location>
        <begin position="147"/>
        <end position="171"/>
    </location>
</feature>